<dbReference type="GO" id="GO:0006888">
    <property type="term" value="P:endoplasmic reticulum to Golgi vesicle-mediated transport"/>
    <property type="evidence" value="ECO:0007669"/>
    <property type="project" value="InterPro"/>
</dbReference>
<proteinExistence type="inferred from homology"/>
<dbReference type="CDD" id="cd14854">
    <property type="entry name" value="TRAPPC2L"/>
    <property type="match status" value="1"/>
</dbReference>
<dbReference type="InterPro" id="IPR044760">
    <property type="entry name" value="TRAPPC2L"/>
</dbReference>
<dbReference type="EMBL" id="HBFX01061412">
    <property type="protein sequence ID" value="CAD8986037.1"/>
    <property type="molecule type" value="Transcribed_RNA"/>
</dbReference>
<evidence type="ECO:0000313" key="4">
    <source>
        <dbReference type="EMBL" id="CAD8986037.1"/>
    </source>
</evidence>
<dbReference type="Gene3D" id="3.30.450.70">
    <property type="match status" value="1"/>
</dbReference>
<protein>
    <recommendedName>
        <fullName evidence="2">Trafficking protein particle complex subunit 2-like protein</fullName>
    </recommendedName>
</protein>
<dbReference type="InterPro" id="IPR011012">
    <property type="entry name" value="Longin-like_dom_sf"/>
</dbReference>
<dbReference type="AlphaFoldDB" id="A0A6U4M355"/>
<dbReference type="GO" id="GO:0005737">
    <property type="term" value="C:cytoplasm"/>
    <property type="evidence" value="ECO:0007669"/>
    <property type="project" value="GOC"/>
</dbReference>
<reference evidence="4" key="1">
    <citation type="submission" date="2021-01" db="EMBL/GenBank/DDBJ databases">
        <authorList>
            <person name="Corre E."/>
            <person name="Pelletier E."/>
            <person name="Niang G."/>
            <person name="Scheremetjew M."/>
            <person name="Finn R."/>
            <person name="Kale V."/>
            <person name="Holt S."/>
            <person name="Cochrane G."/>
            <person name="Meng A."/>
            <person name="Brown T."/>
            <person name="Cohen L."/>
        </authorList>
    </citation>
    <scope>NUCLEOTIDE SEQUENCE</scope>
    <source>
        <strain evidence="4">CCMP644</strain>
    </source>
</reference>
<gene>
    <name evidence="3" type="ORF">HAND00432_LOCUS37049</name>
    <name evidence="4" type="ORF">HAND00432_LOCUS37050</name>
</gene>
<evidence type="ECO:0000256" key="2">
    <source>
        <dbReference type="ARBA" id="ARBA00024408"/>
    </source>
</evidence>
<evidence type="ECO:0000313" key="3">
    <source>
        <dbReference type="EMBL" id="CAD8986036.1"/>
    </source>
</evidence>
<dbReference type="EMBL" id="HBFX01061411">
    <property type="protein sequence ID" value="CAD8986036.1"/>
    <property type="molecule type" value="Transcribed_RNA"/>
</dbReference>
<evidence type="ECO:0000256" key="1">
    <source>
        <dbReference type="ARBA" id="ARBA00006626"/>
    </source>
</evidence>
<dbReference type="SUPFAM" id="SSF64356">
    <property type="entry name" value="SNARE-like"/>
    <property type="match status" value="1"/>
</dbReference>
<comment type="similarity">
    <text evidence="1">Belongs to the TRAPP small subunits family. Sedlin subfamily.</text>
</comment>
<name>A0A6U4M355_HEMAN</name>
<organism evidence="4">
    <name type="scientific">Hemiselmis andersenii</name>
    <name type="common">Cryptophyte alga</name>
    <dbReference type="NCBI Taxonomy" id="464988"/>
    <lineage>
        <taxon>Eukaryota</taxon>
        <taxon>Cryptophyceae</taxon>
        <taxon>Cryptomonadales</taxon>
        <taxon>Hemiselmidaceae</taxon>
        <taxon>Hemiselmis</taxon>
    </lineage>
</organism>
<dbReference type="Pfam" id="PF04628">
    <property type="entry name" value="Sedlin_N"/>
    <property type="match status" value="1"/>
</dbReference>
<dbReference type="PANTHER" id="PTHR12403">
    <property type="entry name" value="TRAFFICKING PROTEIN PARTICLE COMPLEX SUBUNIT 2"/>
    <property type="match status" value="1"/>
</dbReference>
<sequence length="148" mass="16624">MIACVALIARTNQPLLLRCYADEAEHIKFNYVCHCSIDAFEEREQTLRVGGGAPKGTDMFLGLIMSMVEYKVVGYITCTGVRVVVVLDDADTKDDTVIRSFCAKLHALYVDAVSNPFYVAGQEVHSKRLEEELSILVRKWNNDSFVSR</sequence>
<dbReference type="InterPro" id="IPR006722">
    <property type="entry name" value="Sedlin"/>
</dbReference>
<accession>A0A6U4M355</accession>